<dbReference type="Pfam" id="PF00561">
    <property type="entry name" value="Abhydrolase_1"/>
    <property type="match status" value="1"/>
</dbReference>
<reference evidence="4 6" key="1">
    <citation type="journal article" date="2014" name="Genome Announc.">
        <title>Draft Genome Sequences of Marinobacter similis A3d10T and Marinobacter salarius R9SW1T.</title>
        <authorList>
            <person name="Ivanova E.P."/>
            <person name="Ng H.J."/>
            <person name="Webb H.K."/>
            <person name="Feng G."/>
            <person name="Oshima K."/>
            <person name="Hattori M."/>
            <person name="Ohkuma M."/>
            <person name="Sergeev A.F."/>
            <person name="Mikhailov V.V."/>
            <person name="Crawford R.J."/>
            <person name="Sawabe T."/>
        </authorList>
    </citation>
    <scope>NUCLEOTIDE SEQUENCE [LARGE SCALE GENOMIC DNA]</scope>
    <source>
        <strain evidence="6">A3d10 and R9SW1</strain>
        <strain evidence="4">R9SW1</strain>
    </source>
</reference>
<dbReference type="AlphaFoldDB" id="W5YNT9"/>
<dbReference type="Gene3D" id="3.40.50.1820">
    <property type="entry name" value="alpha/beta hydrolase"/>
    <property type="match status" value="1"/>
</dbReference>
<comment type="function">
    <text evidence="2">Involved in pyrimidine catabolism. May facilitate the hydrolysis of carbamate, a reaction that can also occur spontaneously.</text>
</comment>
<keyword evidence="7" id="KW-1185">Reference proteome</keyword>
<accession>A0A1I4N803</accession>
<evidence type="ECO:0000256" key="2">
    <source>
        <dbReference type="HAMAP-Rule" id="MF_00832"/>
    </source>
</evidence>
<dbReference type="PRINTS" id="PR00111">
    <property type="entry name" value="ABHYDROLASE"/>
</dbReference>
<dbReference type="InterPro" id="IPR019913">
    <property type="entry name" value="Pyrimidine_utilisation_RutD"/>
</dbReference>
<dbReference type="RefSeq" id="WP_091644507.1">
    <property type="nucleotide sequence ID" value="NZ_CP136693.1"/>
</dbReference>
<dbReference type="Proteomes" id="UP000035081">
    <property type="component" value="Chromosome"/>
</dbReference>
<protein>
    <recommendedName>
        <fullName evidence="2">Putative carbamate hydrolase RutD</fullName>
        <ecNumber evidence="2">3.5.1.-</ecNumber>
    </recommendedName>
    <alternativeName>
        <fullName evidence="2">Aminohydrolase</fullName>
    </alternativeName>
</protein>
<evidence type="ECO:0000313" key="5">
    <source>
        <dbReference type="EMBL" id="SFM11684.1"/>
    </source>
</evidence>
<dbReference type="PANTHER" id="PTHR43433:SF5">
    <property type="entry name" value="AB HYDROLASE-1 DOMAIN-CONTAINING PROTEIN"/>
    <property type="match status" value="1"/>
</dbReference>
<keyword evidence="1 2" id="KW-0378">Hydrolase</keyword>
<dbReference type="Proteomes" id="UP000199211">
    <property type="component" value="Unassembled WGS sequence"/>
</dbReference>
<dbReference type="NCBIfam" id="TIGR03611">
    <property type="entry name" value="RutD"/>
    <property type="match status" value="1"/>
</dbReference>
<dbReference type="EMBL" id="CP007152">
    <property type="protein sequence ID" value="AHI30715.1"/>
    <property type="molecule type" value="Genomic_DNA"/>
</dbReference>
<gene>
    <name evidence="2" type="primary">rutD</name>
    <name evidence="4" type="ORF">AU15_03015</name>
    <name evidence="5" type="ORF">SAMN04487868_1316</name>
</gene>
<dbReference type="SUPFAM" id="SSF53474">
    <property type="entry name" value="alpha/beta-Hydrolases"/>
    <property type="match status" value="1"/>
</dbReference>
<dbReference type="PANTHER" id="PTHR43433">
    <property type="entry name" value="HYDROLASE, ALPHA/BETA FOLD FAMILY PROTEIN"/>
    <property type="match status" value="1"/>
</dbReference>
<dbReference type="GO" id="GO:0019740">
    <property type="term" value="P:nitrogen utilization"/>
    <property type="evidence" value="ECO:0007669"/>
    <property type="project" value="UniProtKB-UniRule"/>
</dbReference>
<dbReference type="EC" id="3.5.1.-" evidence="2"/>
<dbReference type="InterPro" id="IPR029058">
    <property type="entry name" value="AB_hydrolase_fold"/>
</dbReference>
<evidence type="ECO:0000256" key="1">
    <source>
        <dbReference type="ARBA" id="ARBA00022801"/>
    </source>
</evidence>
<dbReference type="InterPro" id="IPR000073">
    <property type="entry name" value="AB_hydrolase_1"/>
</dbReference>
<organism evidence="4 6">
    <name type="scientific">Marinobacter salarius</name>
    <dbReference type="NCBI Taxonomy" id="1420917"/>
    <lineage>
        <taxon>Bacteria</taxon>
        <taxon>Pseudomonadati</taxon>
        <taxon>Pseudomonadota</taxon>
        <taxon>Gammaproteobacteria</taxon>
        <taxon>Pseudomonadales</taxon>
        <taxon>Marinobacteraceae</taxon>
        <taxon>Marinobacter</taxon>
    </lineage>
</organism>
<feature type="domain" description="AB hydrolase-1" evidence="3">
    <location>
        <begin position="20"/>
        <end position="247"/>
    </location>
</feature>
<name>W5YNT9_9GAMM</name>
<dbReference type="InterPro" id="IPR050471">
    <property type="entry name" value="AB_hydrolase"/>
</dbReference>
<evidence type="ECO:0000259" key="3">
    <source>
        <dbReference type="Pfam" id="PF00561"/>
    </source>
</evidence>
<evidence type="ECO:0000313" key="6">
    <source>
        <dbReference type="Proteomes" id="UP000035081"/>
    </source>
</evidence>
<accession>W5YNT9</accession>
<evidence type="ECO:0000313" key="4">
    <source>
        <dbReference type="EMBL" id="AHI30715.1"/>
    </source>
</evidence>
<dbReference type="EMBL" id="FOTV01000031">
    <property type="protein sequence ID" value="SFM11684.1"/>
    <property type="molecule type" value="Genomic_DNA"/>
</dbReference>
<dbReference type="HAMAP" id="MF_00832">
    <property type="entry name" value="RutD"/>
    <property type="match status" value="1"/>
</dbReference>
<comment type="similarity">
    <text evidence="2">Belongs to the AB hydrolase superfamily. Hydrolase RutD family.</text>
</comment>
<comment type="catalytic activity">
    <reaction evidence="2">
        <text>carbamate + 2 H(+) = NH4(+) + CO2</text>
        <dbReference type="Rhea" id="RHEA:15649"/>
        <dbReference type="ChEBI" id="CHEBI:13941"/>
        <dbReference type="ChEBI" id="CHEBI:15378"/>
        <dbReference type="ChEBI" id="CHEBI:16526"/>
        <dbReference type="ChEBI" id="CHEBI:28938"/>
    </reaction>
</comment>
<dbReference type="KEGG" id="msr:AU15_03015"/>
<dbReference type="GO" id="GO:0016811">
    <property type="term" value="F:hydrolase activity, acting on carbon-nitrogen (but not peptide) bonds, in linear amides"/>
    <property type="evidence" value="ECO:0007669"/>
    <property type="project" value="InterPro"/>
</dbReference>
<reference evidence="5 7" key="2">
    <citation type="submission" date="2016-10" db="EMBL/GenBank/DDBJ databases">
        <authorList>
            <person name="Varghese N."/>
            <person name="Submissions S."/>
        </authorList>
    </citation>
    <scope>NUCLEOTIDE SEQUENCE [LARGE SCALE GENOMIC DNA]</scope>
    <source>
        <strain evidence="5 7">DSM 26291</strain>
    </source>
</reference>
<sequence length="277" mass="30352">MTGAVSSLYWEIHGPADGELVVLSAGLGGSRNYWAAQLPALTKYYRVLVYDHFGTGRSRGEIPELYTVEAMAAELGGLLEDQVSGPVHFIGHALGGLIGLELARRSPELVASLLLINAWSEPNAHSRRCFSVRRKLLLNSGPEAYLEAQPLFLYTPVWIAANTEWLEQESSHALASFPPPANVLRRIAALLAWQPAAQELAKVRAETLVLATRDDSLVPWTCSQKLAARLPNSSIRLLPEGGHGVNVTEVERFNELMLDHLRKHRLPAAALTTQEAL</sequence>
<proteinExistence type="inferred from homology"/>
<dbReference type="HOGENOM" id="CLU_020336_50_1_6"/>
<evidence type="ECO:0000313" key="7">
    <source>
        <dbReference type="Proteomes" id="UP000199211"/>
    </source>
</evidence>
<dbReference type="GO" id="GO:0006212">
    <property type="term" value="P:uracil catabolic process"/>
    <property type="evidence" value="ECO:0007669"/>
    <property type="project" value="UniProtKB-UniRule"/>
</dbReference>